<comment type="similarity">
    <text evidence="2 17">Belongs to the complex I subunit 2 family.</text>
</comment>
<feature type="transmembrane region" description="Helical" evidence="17">
    <location>
        <begin position="56"/>
        <end position="77"/>
    </location>
</feature>
<dbReference type="InterPro" id="IPR003917">
    <property type="entry name" value="NADH_UbQ_OxRdtase_chain2"/>
</dbReference>
<keyword evidence="12 17" id="KW-0520">NAD</keyword>
<feature type="domain" description="NADH dehydrogenase subunit 2 C-terminal" evidence="19">
    <location>
        <begin position="289"/>
        <end position="339"/>
    </location>
</feature>
<sequence length="352" mass="38841">MSLSLPLILMTMTPATLIFLLSTHLTLMWAALELNTLTVLYLIANKSHPRAIEATIKYFITQALASALMIFSGAFNYEMTGSWKITEMTNPIALTTLTLALSIKLGLVPFHFWVPEVLQGMPTLPSIFLLTWQKLGPLVMFFQTAPLINHNLISSMAILSSIVAGWLGINQAQVRKLVALSSIAQMAWMVIIIKYAPSLAVLTFYIYSVAVSAALITLDKLSVTTMKSLAISFSKNPTSTLLLMASVLSLSGLPPLAGFTPKWLTISQLITEKAVWTSFIMLTSTLLTLFFYVRLWYSSISTMPPNTANMTRLWRKTPNQGSFPASTLATAASILLLCTVFMKAISKDYFIF</sequence>
<dbReference type="PANTHER" id="PTHR46552:SF1">
    <property type="entry name" value="NADH-UBIQUINONE OXIDOREDUCTASE CHAIN 2"/>
    <property type="match status" value="1"/>
</dbReference>
<keyword evidence="14 17" id="KW-0496">Mitochondrion</keyword>
<evidence type="ECO:0000256" key="17">
    <source>
        <dbReference type="RuleBase" id="RU003403"/>
    </source>
</evidence>
<keyword evidence="6 17" id="KW-0679">Respiratory chain</keyword>
<comment type="function">
    <text evidence="17">Core subunit of the mitochondrial membrane respiratory chain NADH dehydrogenase (Complex I) which catalyzes electron transfer from NADH through the respiratory chain, using ubiquinone as an electron acceptor. Essential for the catalytic activity and assembly of complex I.</text>
</comment>
<gene>
    <name evidence="20" type="primary">ND2</name>
</gene>
<dbReference type="InterPro" id="IPR050175">
    <property type="entry name" value="Complex_I_Subunit_2"/>
</dbReference>
<name>A0A7L8ZWA3_CAICR</name>
<feature type="transmembrane region" description="Helical" evidence="17">
    <location>
        <begin position="151"/>
        <end position="169"/>
    </location>
</feature>
<evidence type="ECO:0000256" key="13">
    <source>
        <dbReference type="ARBA" id="ARBA00023075"/>
    </source>
</evidence>
<keyword evidence="13 17" id="KW-0830">Ubiquinone</keyword>
<feature type="transmembrane region" description="Helical" evidence="17">
    <location>
        <begin position="321"/>
        <end position="342"/>
    </location>
</feature>
<dbReference type="EC" id="7.1.1.2" evidence="3 17"/>
<dbReference type="InterPro" id="IPR010933">
    <property type="entry name" value="NADH_DH_su2_C"/>
</dbReference>
<feature type="transmembrane region" description="Helical" evidence="17">
    <location>
        <begin position="25"/>
        <end position="44"/>
    </location>
</feature>
<proteinExistence type="inferred from homology"/>
<evidence type="ECO:0000256" key="7">
    <source>
        <dbReference type="ARBA" id="ARBA00022692"/>
    </source>
</evidence>
<organism evidence="20">
    <name type="scientific">Caiman crocodilus</name>
    <name type="common">Spectacled caiman</name>
    <name type="synonym">Caiman sclerops</name>
    <dbReference type="NCBI Taxonomy" id="8499"/>
    <lineage>
        <taxon>Eukaryota</taxon>
        <taxon>Metazoa</taxon>
        <taxon>Chordata</taxon>
        <taxon>Craniata</taxon>
        <taxon>Vertebrata</taxon>
        <taxon>Euteleostomi</taxon>
        <taxon>Archelosauria</taxon>
        <taxon>Archosauria</taxon>
        <taxon>Crocodylia</taxon>
        <taxon>Alligatoridae</taxon>
        <taxon>Caimaninae</taxon>
        <taxon>Caiman</taxon>
    </lineage>
</organism>
<dbReference type="PRINTS" id="PR01436">
    <property type="entry name" value="NADHDHGNASE2"/>
</dbReference>
<keyword evidence="11 17" id="KW-1133">Transmembrane helix</keyword>
<reference evidence="20" key="1">
    <citation type="journal article" date="2020" name="Zool. J. Linn. Soc.">
        <title>Near-complete phylogeny of extant Crocodylia (Reptilia) using mitogenome-based data.</title>
        <authorList>
            <person name="Pan T."/>
            <person name="Miao J.-S."/>
            <person name="Zhang H.-B."/>
            <person name="Yan P."/>
            <person name="Lee P.-S."/>
            <person name="Jiang X.-Y."/>
            <person name="Ouyang J.-H."/>
            <person name="Deng Y.-P."/>
            <person name="Zhang B.-W."/>
            <person name="Wu X.-B."/>
        </authorList>
    </citation>
    <scope>NUCLEOTIDE SEQUENCE</scope>
    <source>
        <strain evidence="20">L024</strain>
    </source>
</reference>
<evidence type="ECO:0000313" key="20">
    <source>
        <dbReference type="EMBL" id="QOI74406.1"/>
    </source>
</evidence>
<feature type="domain" description="NADH:quinone oxidoreductase/Mrp antiporter transmembrane" evidence="18">
    <location>
        <begin position="22"/>
        <end position="288"/>
    </location>
</feature>
<evidence type="ECO:0000259" key="18">
    <source>
        <dbReference type="Pfam" id="PF00361"/>
    </source>
</evidence>
<feature type="transmembrane region" description="Helical" evidence="17">
    <location>
        <begin position="199"/>
        <end position="218"/>
    </location>
</feature>
<dbReference type="Pfam" id="PF06444">
    <property type="entry name" value="NADH_dehy_S2_C"/>
    <property type="match status" value="1"/>
</dbReference>
<keyword evidence="15 17" id="KW-0472">Membrane</keyword>
<evidence type="ECO:0000256" key="8">
    <source>
        <dbReference type="ARBA" id="ARBA00022792"/>
    </source>
</evidence>
<dbReference type="GO" id="GO:0008137">
    <property type="term" value="F:NADH dehydrogenase (ubiquinone) activity"/>
    <property type="evidence" value="ECO:0007669"/>
    <property type="project" value="UniProtKB-EC"/>
</dbReference>
<dbReference type="GO" id="GO:0005743">
    <property type="term" value="C:mitochondrial inner membrane"/>
    <property type="evidence" value="ECO:0007669"/>
    <property type="project" value="UniProtKB-SubCell"/>
</dbReference>
<keyword evidence="9 17" id="KW-1278">Translocase</keyword>
<evidence type="ECO:0000256" key="12">
    <source>
        <dbReference type="ARBA" id="ARBA00023027"/>
    </source>
</evidence>
<keyword evidence="8 17" id="KW-0999">Mitochondrion inner membrane</keyword>
<comment type="catalytic activity">
    <reaction evidence="16 17">
        <text>a ubiquinone + NADH + 5 H(+)(in) = a ubiquinol + NAD(+) + 4 H(+)(out)</text>
        <dbReference type="Rhea" id="RHEA:29091"/>
        <dbReference type="Rhea" id="RHEA-COMP:9565"/>
        <dbReference type="Rhea" id="RHEA-COMP:9566"/>
        <dbReference type="ChEBI" id="CHEBI:15378"/>
        <dbReference type="ChEBI" id="CHEBI:16389"/>
        <dbReference type="ChEBI" id="CHEBI:17976"/>
        <dbReference type="ChEBI" id="CHEBI:57540"/>
        <dbReference type="ChEBI" id="CHEBI:57945"/>
        <dbReference type="EC" id="7.1.1.2"/>
    </reaction>
</comment>
<feature type="transmembrane region" description="Helical" evidence="17">
    <location>
        <begin position="239"/>
        <end position="259"/>
    </location>
</feature>
<evidence type="ECO:0000256" key="11">
    <source>
        <dbReference type="ARBA" id="ARBA00022989"/>
    </source>
</evidence>
<comment type="subcellular location">
    <subcellularLocation>
        <location evidence="1 17">Mitochondrion inner membrane</location>
        <topology evidence="1 17">Multi-pass membrane protein</topology>
    </subcellularLocation>
</comment>
<dbReference type="EMBL" id="MT554050">
    <property type="protein sequence ID" value="QOI74406.1"/>
    <property type="molecule type" value="Genomic_DNA"/>
</dbReference>
<evidence type="ECO:0000256" key="10">
    <source>
        <dbReference type="ARBA" id="ARBA00022982"/>
    </source>
</evidence>
<evidence type="ECO:0000256" key="1">
    <source>
        <dbReference type="ARBA" id="ARBA00004448"/>
    </source>
</evidence>
<keyword evidence="10 17" id="KW-0249">Electron transport</keyword>
<evidence type="ECO:0000256" key="6">
    <source>
        <dbReference type="ARBA" id="ARBA00022660"/>
    </source>
</evidence>
<feature type="transmembrane region" description="Helical" evidence="17">
    <location>
        <begin position="279"/>
        <end position="300"/>
    </location>
</feature>
<dbReference type="InterPro" id="IPR001750">
    <property type="entry name" value="ND/Mrp_TM"/>
</dbReference>
<evidence type="ECO:0000256" key="9">
    <source>
        <dbReference type="ARBA" id="ARBA00022967"/>
    </source>
</evidence>
<evidence type="ECO:0000256" key="4">
    <source>
        <dbReference type="ARBA" id="ARBA00021008"/>
    </source>
</evidence>
<dbReference type="AlphaFoldDB" id="A0A7L8ZWA3"/>
<accession>A0A7L8ZWA3</accession>
<evidence type="ECO:0000256" key="2">
    <source>
        <dbReference type="ARBA" id="ARBA00007012"/>
    </source>
</evidence>
<dbReference type="Pfam" id="PF00361">
    <property type="entry name" value="Proton_antipo_M"/>
    <property type="match status" value="1"/>
</dbReference>
<geneLocation type="mitochondrion" evidence="20"/>
<evidence type="ECO:0000259" key="19">
    <source>
        <dbReference type="Pfam" id="PF06444"/>
    </source>
</evidence>
<dbReference type="GO" id="GO:0006120">
    <property type="term" value="P:mitochondrial electron transport, NADH to ubiquinone"/>
    <property type="evidence" value="ECO:0007669"/>
    <property type="project" value="InterPro"/>
</dbReference>
<evidence type="ECO:0000256" key="14">
    <source>
        <dbReference type="ARBA" id="ARBA00023128"/>
    </source>
</evidence>
<evidence type="ECO:0000256" key="15">
    <source>
        <dbReference type="ARBA" id="ARBA00023136"/>
    </source>
</evidence>
<evidence type="ECO:0000256" key="16">
    <source>
        <dbReference type="ARBA" id="ARBA00049551"/>
    </source>
</evidence>
<evidence type="ECO:0000256" key="3">
    <source>
        <dbReference type="ARBA" id="ARBA00012944"/>
    </source>
</evidence>
<keyword evidence="5" id="KW-0813">Transport</keyword>
<protein>
    <recommendedName>
        <fullName evidence="4 17">NADH-ubiquinone oxidoreductase chain 2</fullName>
        <ecNumber evidence="3 17">7.1.1.2</ecNumber>
    </recommendedName>
</protein>
<keyword evidence="7 17" id="KW-0812">Transmembrane</keyword>
<feature type="transmembrane region" description="Helical" evidence="17">
    <location>
        <begin position="92"/>
        <end position="114"/>
    </location>
</feature>
<evidence type="ECO:0000256" key="5">
    <source>
        <dbReference type="ARBA" id="ARBA00022448"/>
    </source>
</evidence>
<dbReference type="PANTHER" id="PTHR46552">
    <property type="entry name" value="NADH-UBIQUINONE OXIDOREDUCTASE CHAIN 2"/>
    <property type="match status" value="1"/>
</dbReference>